<comment type="caution">
    <text evidence="3">The sequence shown here is derived from an EMBL/GenBank/DDBJ whole genome shotgun (WGS) entry which is preliminary data.</text>
</comment>
<organism evidence="3 4">
    <name type="scientific">Sporosarcina contaminans</name>
    <dbReference type="NCBI Taxonomy" id="633403"/>
    <lineage>
        <taxon>Bacteria</taxon>
        <taxon>Bacillati</taxon>
        <taxon>Bacillota</taxon>
        <taxon>Bacilli</taxon>
        <taxon>Bacillales</taxon>
        <taxon>Caryophanaceae</taxon>
        <taxon>Sporosarcina</taxon>
    </lineage>
</organism>
<sequence length="306" mass="35248">MEEERLSFHDPDFSKLVKKAKRTSYIKNIVISVLVSLLSLTFVYMAGSYIMQYRLERQSEIDNAWHYVKGANVEDAGTSYIYSPFGASAVNEQIKNMDGILFPWGKRQQSFTIFGSSNSTKSLNMFGMGTITDKRIPLYYQGERVIEFFHPTINYEYLPDERNLLFEIDEKKVVEYAFSFDRSYSIKEVEKMFSNHISWFWVDTYSKEELNSDDATGFIGFDTFGFSQASGPTSFVQQLEWLEENGGQYKKPTKKMINALKDKGKWEAESLPIIGVVVTGQPNELKQFLDAPYIRTAVLGVTVDRY</sequence>
<proteinExistence type="predicted"/>
<evidence type="ECO:0000313" key="3">
    <source>
        <dbReference type="EMBL" id="MFD1204315.1"/>
    </source>
</evidence>
<gene>
    <name evidence="3" type="ORF">ACFQ38_04125</name>
</gene>
<evidence type="ECO:0000313" key="4">
    <source>
        <dbReference type="Proteomes" id="UP001597231"/>
    </source>
</evidence>
<dbReference type="RefSeq" id="WP_336823935.1">
    <property type="nucleotide sequence ID" value="NZ_JBHTLT010000020.1"/>
</dbReference>
<keyword evidence="1" id="KW-0472">Membrane</keyword>
<dbReference type="EMBL" id="JBHTLT010000020">
    <property type="protein sequence ID" value="MFD1204315.1"/>
    <property type="molecule type" value="Genomic_DNA"/>
</dbReference>
<evidence type="ECO:0000256" key="1">
    <source>
        <dbReference type="SAM" id="Phobius"/>
    </source>
</evidence>
<evidence type="ECO:0000259" key="2">
    <source>
        <dbReference type="Pfam" id="PF13791"/>
    </source>
</evidence>
<keyword evidence="4" id="KW-1185">Reference proteome</keyword>
<keyword evidence="1" id="KW-1133">Transmembrane helix</keyword>
<dbReference type="Proteomes" id="UP001597231">
    <property type="component" value="Unassembled WGS sequence"/>
</dbReference>
<protein>
    <submittedName>
        <fullName evidence="3">Anti sigma factor C-terminal domain-containing protein</fullName>
    </submittedName>
</protein>
<accession>A0ABW3TUJ5</accession>
<feature type="transmembrane region" description="Helical" evidence="1">
    <location>
        <begin position="29"/>
        <end position="51"/>
    </location>
</feature>
<keyword evidence="1" id="KW-0812">Transmembrane</keyword>
<feature type="domain" description="Sigma factor regulator C-terminal" evidence="2">
    <location>
        <begin position="167"/>
        <end position="300"/>
    </location>
</feature>
<name>A0ABW3TUJ5_9BACL</name>
<reference evidence="4" key="1">
    <citation type="journal article" date="2019" name="Int. J. Syst. Evol. Microbiol.">
        <title>The Global Catalogue of Microorganisms (GCM) 10K type strain sequencing project: providing services to taxonomists for standard genome sequencing and annotation.</title>
        <authorList>
            <consortium name="The Broad Institute Genomics Platform"/>
            <consortium name="The Broad Institute Genome Sequencing Center for Infectious Disease"/>
            <person name="Wu L."/>
            <person name="Ma J."/>
        </authorList>
    </citation>
    <scope>NUCLEOTIDE SEQUENCE [LARGE SCALE GENOMIC DNA]</scope>
    <source>
        <strain evidence="4">CCUG 53915</strain>
    </source>
</reference>
<dbReference type="InterPro" id="IPR025672">
    <property type="entry name" value="Sigma_reg_C_dom"/>
</dbReference>
<dbReference type="Pfam" id="PF13791">
    <property type="entry name" value="Sigma_reg_C"/>
    <property type="match status" value="1"/>
</dbReference>